<reference evidence="1 2" key="1">
    <citation type="submission" date="2017-03" db="EMBL/GenBank/DDBJ databases">
        <title>Genome of the blue death feigning beetle - Asbolus verrucosus.</title>
        <authorList>
            <person name="Rider S.D."/>
        </authorList>
    </citation>
    <scope>NUCLEOTIDE SEQUENCE [LARGE SCALE GENOMIC DNA]</scope>
    <source>
        <strain evidence="1">Butters</strain>
        <tissue evidence="1">Head and leg muscle</tissue>
    </source>
</reference>
<dbReference type="OrthoDB" id="6754830at2759"/>
<sequence length="246" mass="28112">YGSINCDFFPNRWETSDENYDDGAWCELDESGQLLLREPLINHDREAIYSFERTIVTSVRVLNSVKFHGFTGHIHISNENGRAKKRIPVTTTSTTWTTPGEHGIIYCDFFPEPSEEDEGNYGDGWCEIDGDRKGELLLRETVITRDGESYFNQGYNFGNKVITRVNVLNFGRFHGATNAINIINEGGTGSVYQQILPQNQRLLLMETMVQLTVTFSPNHLKRMRKIMVMVGVNSTASKKVNYYYET</sequence>
<dbReference type="AlphaFoldDB" id="A0A482W6M6"/>
<comment type="caution">
    <text evidence="1">The sequence shown here is derived from an EMBL/GenBank/DDBJ whole genome shotgun (WGS) entry which is preliminary data.</text>
</comment>
<evidence type="ECO:0000313" key="1">
    <source>
        <dbReference type="EMBL" id="RZC40429.1"/>
    </source>
</evidence>
<organism evidence="1 2">
    <name type="scientific">Asbolus verrucosus</name>
    <name type="common">Desert ironclad beetle</name>
    <dbReference type="NCBI Taxonomy" id="1661398"/>
    <lineage>
        <taxon>Eukaryota</taxon>
        <taxon>Metazoa</taxon>
        <taxon>Ecdysozoa</taxon>
        <taxon>Arthropoda</taxon>
        <taxon>Hexapoda</taxon>
        <taxon>Insecta</taxon>
        <taxon>Pterygota</taxon>
        <taxon>Neoptera</taxon>
        <taxon>Endopterygota</taxon>
        <taxon>Coleoptera</taxon>
        <taxon>Polyphaga</taxon>
        <taxon>Cucujiformia</taxon>
        <taxon>Tenebrionidae</taxon>
        <taxon>Pimeliinae</taxon>
        <taxon>Asbolus</taxon>
    </lineage>
</organism>
<name>A0A482W6M6_ASBVE</name>
<proteinExistence type="predicted"/>
<gene>
    <name evidence="1" type="ORF">BDFB_001418</name>
</gene>
<feature type="non-terminal residue" evidence="1">
    <location>
        <position position="1"/>
    </location>
</feature>
<dbReference type="Proteomes" id="UP000292052">
    <property type="component" value="Unassembled WGS sequence"/>
</dbReference>
<keyword evidence="2" id="KW-1185">Reference proteome</keyword>
<dbReference type="EMBL" id="QDEB01026136">
    <property type="protein sequence ID" value="RZC40429.1"/>
    <property type="molecule type" value="Genomic_DNA"/>
</dbReference>
<evidence type="ECO:0000313" key="2">
    <source>
        <dbReference type="Proteomes" id="UP000292052"/>
    </source>
</evidence>
<accession>A0A482W6M6</accession>
<feature type="non-terminal residue" evidence="1">
    <location>
        <position position="246"/>
    </location>
</feature>
<protein>
    <submittedName>
        <fullName evidence="1">Uncharacterized protein</fullName>
    </submittedName>
</protein>